<accession>K0SWS7</accession>
<gene>
    <name evidence="7" type="ORF">THAOC_09328</name>
</gene>
<feature type="transmembrane region" description="Helical" evidence="6">
    <location>
        <begin position="217"/>
        <end position="247"/>
    </location>
</feature>
<dbReference type="AlphaFoldDB" id="K0SWS7"/>
<evidence type="ECO:0000313" key="8">
    <source>
        <dbReference type="Proteomes" id="UP000266841"/>
    </source>
</evidence>
<evidence type="ECO:0000256" key="3">
    <source>
        <dbReference type="ARBA" id="ARBA00022692"/>
    </source>
</evidence>
<dbReference type="PANTHER" id="PTHR31585:SF51">
    <property type="entry name" value="TRANSPORTER, PUTATIVE-RELATED"/>
    <property type="match status" value="1"/>
</dbReference>
<sequence length="257" mass="28112">MTPTDPLSKRMKPFIGVASDLFPVGGYNKKYFALYSIFVGLFGCAVLLSLFQGGAADAAVAKGQSAVNVLTDYTVICFTFISYEAATLDILGEGKYSELMRRHPQSGSSVISFKFAFGLLGSVVVQTFVGPLADAEYFEVLFWIALVLSLTPLYPTWRNYLPETKRTIDEPGMRRVCCGRMLFDNGSFQQKRAPFIVITLCGLSAPILAAVTTYGDLAIGLIVSATLLVAFAVATFVIFPLVFFRVFMAIIITCMSW</sequence>
<dbReference type="InterPro" id="IPR039309">
    <property type="entry name" value="BT1"/>
</dbReference>
<protein>
    <submittedName>
        <fullName evidence="7">Uncharacterized protein</fullName>
    </submittedName>
</protein>
<keyword evidence="2" id="KW-0813">Transport</keyword>
<dbReference type="PANTHER" id="PTHR31585">
    <property type="entry name" value="FOLATE-BIOPTERIN TRANSPORTER 1, CHLOROPLASTIC"/>
    <property type="match status" value="1"/>
</dbReference>
<keyword evidence="8" id="KW-1185">Reference proteome</keyword>
<evidence type="ECO:0000256" key="6">
    <source>
        <dbReference type="SAM" id="Phobius"/>
    </source>
</evidence>
<keyword evidence="3 6" id="KW-0812">Transmembrane</keyword>
<feature type="transmembrane region" description="Helical" evidence="6">
    <location>
        <begin position="111"/>
        <end position="128"/>
    </location>
</feature>
<dbReference type="OrthoDB" id="754047at2759"/>
<reference evidence="7 8" key="1">
    <citation type="journal article" date="2012" name="Genome Biol.">
        <title>Genome and low-iron response of an oceanic diatom adapted to chronic iron limitation.</title>
        <authorList>
            <person name="Lommer M."/>
            <person name="Specht M."/>
            <person name="Roy A.S."/>
            <person name="Kraemer L."/>
            <person name="Andreson R."/>
            <person name="Gutowska M.A."/>
            <person name="Wolf J."/>
            <person name="Bergner S.V."/>
            <person name="Schilhabel M.B."/>
            <person name="Klostermeier U.C."/>
            <person name="Beiko R.G."/>
            <person name="Rosenstiel P."/>
            <person name="Hippler M."/>
            <person name="Laroche J."/>
        </authorList>
    </citation>
    <scope>NUCLEOTIDE SEQUENCE [LARGE SCALE GENOMIC DNA]</scope>
    <source>
        <strain evidence="7 8">CCMP1005</strain>
    </source>
</reference>
<evidence type="ECO:0000256" key="5">
    <source>
        <dbReference type="ARBA" id="ARBA00023136"/>
    </source>
</evidence>
<feature type="transmembrane region" description="Helical" evidence="6">
    <location>
        <begin position="193"/>
        <end position="211"/>
    </location>
</feature>
<feature type="transmembrane region" description="Helical" evidence="6">
    <location>
        <begin position="32"/>
        <end position="53"/>
    </location>
</feature>
<proteinExistence type="predicted"/>
<evidence type="ECO:0000256" key="1">
    <source>
        <dbReference type="ARBA" id="ARBA00004141"/>
    </source>
</evidence>
<evidence type="ECO:0000313" key="7">
    <source>
        <dbReference type="EMBL" id="EJK69419.1"/>
    </source>
</evidence>
<name>K0SWS7_THAOC</name>
<evidence type="ECO:0000256" key="2">
    <source>
        <dbReference type="ARBA" id="ARBA00022448"/>
    </source>
</evidence>
<dbReference type="Pfam" id="PF03092">
    <property type="entry name" value="BT1"/>
    <property type="match status" value="1"/>
</dbReference>
<keyword evidence="5 6" id="KW-0472">Membrane</keyword>
<dbReference type="GO" id="GO:0016020">
    <property type="term" value="C:membrane"/>
    <property type="evidence" value="ECO:0007669"/>
    <property type="project" value="UniProtKB-SubCell"/>
</dbReference>
<comment type="caution">
    <text evidence="7">The sequence shown here is derived from an EMBL/GenBank/DDBJ whole genome shotgun (WGS) entry which is preliminary data.</text>
</comment>
<dbReference type="EMBL" id="AGNL01010097">
    <property type="protein sequence ID" value="EJK69419.1"/>
    <property type="molecule type" value="Genomic_DNA"/>
</dbReference>
<evidence type="ECO:0000256" key="4">
    <source>
        <dbReference type="ARBA" id="ARBA00022989"/>
    </source>
</evidence>
<organism evidence="7 8">
    <name type="scientific">Thalassiosira oceanica</name>
    <name type="common">Marine diatom</name>
    <dbReference type="NCBI Taxonomy" id="159749"/>
    <lineage>
        <taxon>Eukaryota</taxon>
        <taxon>Sar</taxon>
        <taxon>Stramenopiles</taxon>
        <taxon>Ochrophyta</taxon>
        <taxon>Bacillariophyta</taxon>
        <taxon>Coscinodiscophyceae</taxon>
        <taxon>Thalassiosirophycidae</taxon>
        <taxon>Thalassiosirales</taxon>
        <taxon>Thalassiosiraceae</taxon>
        <taxon>Thalassiosira</taxon>
    </lineage>
</organism>
<feature type="transmembrane region" description="Helical" evidence="6">
    <location>
        <begin position="140"/>
        <end position="157"/>
    </location>
</feature>
<feature type="transmembrane region" description="Helical" evidence="6">
    <location>
        <begin position="73"/>
        <end position="91"/>
    </location>
</feature>
<comment type="subcellular location">
    <subcellularLocation>
        <location evidence="1">Membrane</location>
        <topology evidence="1">Multi-pass membrane protein</topology>
    </subcellularLocation>
</comment>
<keyword evidence="4 6" id="KW-1133">Transmembrane helix</keyword>
<dbReference type="Proteomes" id="UP000266841">
    <property type="component" value="Unassembled WGS sequence"/>
</dbReference>